<dbReference type="InterPro" id="IPR036264">
    <property type="entry name" value="Bact_exopeptidase_dim_dom"/>
</dbReference>
<evidence type="ECO:0000256" key="3">
    <source>
        <dbReference type="ARBA" id="ARBA00022723"/>
    </source>
</evidence>
<dbReference type="InterPro" id="IPR050072">
    <property type="entry name" value="Peptidase_M20A"/>
</dbReference>
<evidence type="ECO:0000256" key="1">
    <source>
        <dbReference type="ARBA" id="ARBA00001947"/>
    </source>
</evidence>
<dbReference type="PROSITE" id="PS00758">
    <property type="entry name" value="ARGE_DAPE_CPG2_1"/>
    <property type="match status" value="1"/>
</dbReference>
<evidence type="ECO:0000256" key="5">
    <source>
        <dbReference type="ARBA" id="ARBA00022833"/>
    </source>
</evidence>
<dbReference type="AlphaFoldDB" id="A0A6J4S512"/>
<protein>
    <submittedName>
        <fullName evidence="7">Acetylornithine deacetylase</fullName>
        <ecNumber evidence="7">3.5.1.16</ecNumber>
    </submittedName>
</protein>
<dbReference type="SUPFAM" id="SSF55031">
    <property type="entry name" value="Bacterial exopeptidase dimerisation domain"/>
    <property type="match status" value="1"/>
</dbReference>
<keyword evidence="4 7" id="KW-0378">Hydrolase</keyword>
<reference evidence="7" key="1">
    <citation type="submission" date="2020-02" db="EMBL/GenBank/DDBJ databases">
        <authorList>
            <person name="Meier V. D."/>
        </authorList>
    </citation>
    <scope>NUCLEOTIDE SEQUENCE</scope>
    <source>
        <strain evidence="7">AVDCRST_MAG02</strain>
    </source>
</reference>
<gene>
    <name evidence="7" type="ORF">AVDCRST_MAG02-4841</name>
</gene>
<dbReference type="EC" id="3.5.1.16" evidence="7"/>
<evidence type="ECO:0000256" key="2">
    <source>
        <dbReference type="ARBA" id="ARBA00006247"/>
    </source>
</evidence>
<dbReference type="GO" id="GO:0008777">
    <property type="term" value="F:acetylornithine deacetylase activity"/>
    <property type="evidence" value="ECO:0007669"/>
    <property type="project" value="UniProtKB-EC"/>
</dbReference>
<dbReference type="PANTHER" id="PTHR43808">
    <property type="entry name" value="ACETYLORNITHINE DEACETYLASE"/>
    <property type="match status" value="1"/>
</dbReference>
<feature type="domain" description="Peptidase M20 dimerisation" evidence="6">
    <location>
        <begin position="183"/>
        <end position="279"/>
    </location>
</feature>
<evidence type="ECO:0000313" key="7">
    <source>
        <dbReference type="EMBL" id="CAA9483710.1"/>
    </source>
</evidence>
<keyword evidence="3" id="KW-0479">Metal-binding</keyword>
<evidence type="ECO:0000256" key="4">
    <source>
        <dbReference type="ARBA" id="ARBA00022801"/>
    </source>
</evidence>
<comment type="similarity">
    <text evidence="2">Belongs to the peptidase M20A family.</text>
</comment>
<dbReference type="Gene3D" id="3.30.70.360">
    <property type="match status" value="1"/>
</dbReference>
<dbReference type="Gene3D" id="3.40.630.10">
    <property type="entry name" value="Zn peptidases"/>
    <property type="match status" value="1"/>
</dbReference>
<dbReference type="SUPFAM" id="SSF53187">
    <property type="entry name" value="Zn-dependent exopeptidases"/>
    <property type="match status" value="1"/>
</dbReference>
<sequence length="384" mass="42099">MNAEALWRRDLAVVENSTEVLALTRQLVRYRSYTPGVALSAMDFINGWFGARGLETIRYGGAGSKGELTSLVVRVGSGEPRILLHGHVDVVPGEEGQFEAREEHEELYGRGVYDMKGALAAMMYAVEDLRSVGCEATVELLIVPDEEQEHGGPNGAEVLIGHGHVGDFLITGEPTDFHIGTQAKGVLDLRVTLRGKSAHGSQPWLGKNAALLAYEHYRRVLELPFAAERSDLFPYPSVNLARIIGGDVLNRVPDRCTYDLDIRYLPGQDPKEIARQIRSVDLPAEVEILSGREPAYVSRANPYVKTLREVAARHFHGNPVGVGRHGASDIVYFQRAGVPGVEFGPVGGGHHGPSEYVVTGTLETYRQMIVQFVQIVGRNGKSRR</sequence>
<evidence type="ECO:0000259" key="6">
    <source>
        <dbReference type="Pfam" id="PF07687"/>
    </source>
</evidence>
<dbReference type="InterPro" id="IPR011650">
    <property type="entry name" value="Peptidase_M20_dimer"/>
</dbReference>
<dbReference type="EMBL" id="CADCVH010000131">
    <property type="protein sequence ID" value="CAA9483710.1"/>
    <property type="molecule type" value="Genomic_DNA"/>
</dbReference>
<organism evidence="7">
    <name type="scientific">uncultured Rubrobacteraceae bacterium</name>
    <dbReference type="NCBI Taxonomy" id="349277"/>
    <lineage>
        <taxon>Bacteria</taxon>
        <taxon>Bacillati</taxon>
        <taxon>Actinomycetota</taxon>
        <taxon>Rubrobacteria</taxon>
        <taxon>Rubrobacterales</taxon>
        <taxon>Rubrobacteraceae</taxon>
        <taxon>environmental samples</taxon>
    </lineage>
</organism>
<dbReference type="Pfam" id="PF01546">
    <property type="entry name" value="Peptidase_M20"/>
    <property type="match status" value="1"/>
</dbReference>
<dbReference type="InterPro" id="IPR001261">
    <property type="entry name" value="ArgE/DapE_CS"/>
</dbReference>
<dbReference type="Pfam" id="PF07687">
    <property type="entry name" value="M20_dimer"/>
    <property type="match status" value="1"/>
</dbReference>
<comment type="cofactor">
    <cofactor evidence="1">
        <name>Zn(2+)</name>
        <dbReference type="ChEBI" id="CHEBI:29105"/>
    </cofactor>
</comment>
<dbReference type="InterPro" id="IPR002933">
    <property type="entry name" value="Peptidase_M20"/>
</dbReference>
<keyword evidence="5" id="KW-0862">Zinc</keyword>
<proteinExistence type="inferred from homology"/>
<name>A0A6J4S512_9ACTN</name>
<dbReference type="GO" id="GO:0046872">
    <property type="term" value="F:metal ion binding"/>
    <property type="evidence" value="ECO:0007669"/>
    <property type="project" value="UniProtKB-KW"/>
</dbReference>
<dbReference type="PANTHER" id="PTHR43808:SF8">
    <property type="entry name" value="PEPTIDASE M20 DIMERISATION DOMAIN-CONTAINING PROTEIN"/>
    <property type="match status" value="1"/>
</dbReference>
<accession>A0A6J4S512</accession>